<dbReference type="Gene3D" id="1.10.489.10">
    <property type="entry name" value="Chloroperoxidase-like"/>
    <property type="match status" value="1"/>
</dbReference>
<evidence type="ECO:0000256" key="8">
    <source>
        <dbReference type="SAM" id="SignalP"/>
    </source>
</evidence>
<dbReference type="EMBL" id="CP151266">
    <property type="protein sequence ID" value="WZH49907.1"/>
    <property type="molecule type" value="Genomic_DNA"/>
</dbReference>
<evidence type="ECO:0000256" key="6">
    <source>
        <dbReference type="ARBA" id="ARBA00023004"/>
    </source>
</evidence>
<dbReference type="Proteomes" id="UP001489902">
    <property type="component" value="Chromosome 7"/>
</dbReference>
<dbReference type="PANTHER" id="PTHR33577:SF1">
    <property type="entry name" value="HEME HALOPEROXIDASE FAMILY PROFILE DOMAIN-CONTAINING PROTEIN"/>
    <property type="match status" value="1"/>
</dbReference>
<dbReference type="Pfam" id="PF01328">
    <property type="entry name" value="Peroxidase_2"/>
    <property type="match status" value="1"/>
</dbReference>
<evidence type="ECO:0000256" key="5">
    <source>
        <dbReference type="ARBA" id="ARBA00023002"/>
    </source>
</evidence>
<feature type="signal peptide" evidence="8">
    <location>
        <begin position="1"/>
        <end position="20"/>
    </location>
</feature>
<feature type="domain" description="Heme haloperoxidase family profile" evidence="9">
    <location>
        <begin position="83"/>
        <end position="335"/>
    </location>
</feature>
<evidence type="ECO:0000256" key="2">
    <source>
        <dbReference type="ARBA" id="ARBA00022559"/>
    </source>
</evidence>
<evidence type="ECO:0000256" key="3">
    <source>
        <dbReference type="ARBA" id="ARBA00022617"/>
    </source>
</evidence>
<evidence type="ECO:0000256" key="4">
    <source>
        <dbReference type="ARBA" id="ARBA00022723"/>
    </source>
</evidence>
<comment type="cofactor">
    <cofactor evidence="1">
        <name>heme b</name>
        <dbReference type="ChEBI" id="CHEBI:60344"/>
    </cofactor>
</comment>
<gene>
    <name evidence="10" type="ORF">QYS62_011130</name>
</gene>
<evidence type="ECO:0000259" key="9">
    <source>
        <dbReference type="PROSITE" id="PS51405"/>
    </source>
</evidence>
<proteinExistence type="inferred from homology"/>
<name>A0ABZ2XCD0_9HYPO</name>
<organism evidence="10 11">
    <name type="scientific">Fusarium acuminatum</name>
    <dbReference type="NCBI Taxonomy" id="5515"/>
    <lineage>
        <taxon>Eukaryota</taxon>
        <taxon>Fungi</taxon>
        <taxon>Dikarya</taxon>
        <taxon>Ascomycota</taxon>
        <taxon>Pezizomycotina</taxon>
        <taxon>Sordariomycetes</taxon>
        <taxon>Hypocreomycetidae</taxon>
        <taxon>Hypocreales</taxon>
        <taxon>Nectriaceae</taxon>
        <taxon>Fusarium</taxon>
        <taxon>Fusarium tricinctum species complex</taxon>
    </lineage>
</organism>
<accession>A0ABZ2XCD0</accession>
<keyword evidence="4" id="KW-0479">Metal-binding</keyword>
<dbReference type="InterPro" id="IPR000028">
    <property type="entry name" value="Chloroperoxidase"/>
</dbReference>
<dbReference type="PROSITE" id="PS51405">
    <property type="entry name" value="HEME_HALOPEROXIDASE"/>
    <property type="match status" value="1"/>
</dbReference>
<protein>
    <submittedName>
        <fullName evidence="10">HEME_HALOPEROXIDASE domain-containing protein</fullName>
    </submittedName>
</protein>
<keyword evidence="8" id="KW-0732">Signal</keyword>
<evidence type="ECO:0000313" key="10">
    <source>
        <dbReference type="EMBL" id="WZH49907.1"/>
    </source>
</evidence>
<keyword evidence="11" id="KW-1185">Reference proteome</keyword>
<evidence type="ECO:0000256" key="1">
    <source>
        <dbReference type="ARBA" id="ARBA00001970"/>
    </source>
</evidence>
<dbReference type="InterPro" id="IPR036851">
    <property type="entry name" value="Chloroperoxidase-like_sf"/>
</dbReference>
<keyword evidence="6" id="KW-0408">Iron</keyword>
<dbReference type="SUPFAM" id="SSF47571">
    <property type="entry name" value="Cloroperoxidase"/>
    <property type="match status" value="1"/>
</dbReference>
<feature type="chain" id="PRO_5045585543" evidence="8">
    <location>
        <begin position="21"/>
        <end position="521"/>
    </location>
</feature>
<comment type="similarity">
    <text evidence="7">Belongs to the chloroperoxidase family.</text>
</comment>
<keyword evidence="2" id="KW-0575">Peroxidase</keyword>
<keyword evidence="5" id="KW-0560">Oxidoreductase</keyword>
<evidence type="ECO:0000313" key="11">
    <source>
        <dbReference type="Proteomes" id="UP001489902"/>
    </source>
</evidence>
<sequence length="521" mass="57083">MKPFTLATLATALLSNQAAALPALDPDTPIPLNAFKFNARDGQDPHLGIDPELIRKFASQAPPNLGKRVIDFDPKKQLVDVHGKHEFKAPDWDAGEVRGLCPGLNTLANHNYLPRNGVATFTQYVTAVGKVWGMAPDMSALLTTLGVVLGGNLFAVSQGGWSKHMNNNLLGLLGTPRGLSGSHPFFEVDGSPTRGDLYDPIGDNNNMNMSYFMDLYNLQKDAEDPHYSIEVLYEHNKNRWHQTIATNPFAWFGPASGWLVRASPYSFTARLVANRSMEHPDEGRLSKENLKSFFSVYGPEDNMTYVVGHERIPENFYRRRYTDYGIAANALDIVTHSHPEVLSIGGNTNGVNTFVGINVDDLAGGVLNGKNLLQGNNLVCFALNAIKTVSPNAASSLFATLTSVTDVIFAALEPIMGAMDCAVYDDLSVNGTNWLDFNKKTYPGFKKAGGGCIILQPFSSLSKHFDETGMKLIDRRTSYQSHVPLQFILVDSYSLLNALLPIPSHGEKERTPNTNTTCTKT</sequence>
<keyword evidence="3" id="KW-0349">Heme</keyword>
<evidence type="ECO:0000256" key="7">
    <source>
        <dbReference type="ARBA" id="ARBA00025795"/>
    </source>
</evidence>
<dbReference type="PANTHER" id="PTHR33577">
    <property type="entry name" value="STERIGMATOCYSTIN BIOSYNTHESIS PEROXIDASE STCC-RELATED"/>
    <property type="match status" value="1"/>
</dbReference>
<reference evidence="10 11" key="1">
    <citation type="submission" date="2024-04" db="EMBL/GenBank/DDBJ databases">
        <title>Complete genome sequence of Fusarium acuminatum.</title>
        <authorList>
            <person name="Lan B."/>
        </authorList>
    </citation>
    <scope>NUCLEOTIDE SEQUENCE [LARGE SCALE GENOMIC DNA]</scope>
    <source>
        <strain evidence="10">1A</strain>
    </source>
</reference>